<dbReference type="OrthoDB" id="1436450at2759"/>
<keyword evidence="4" id="KW-1185">Reference proteome</keyword>
<proteinExistence type="predicted"/>
<feature type="region of interest" description="Disordered" evidence="1">
    <location>
        <begin position="1"/>
        <end position="103"/>
    </location>
</feature>
<dbReference type="EMBL" id="RWJN01000030">
    <property type="protein sequence ID" value="TCD69979.1"/>
    <property type="molecule type" value="Genomic_DNA"/>
</dbReference>
<dbReference type="AlphaFoldDB" id="A0A4R0RVY7"/>
<comment type="caution">
    <text evidence="3">The sequence shown here is derived from an EMBL/GenBank/DDBJ whole genome shotgun (WGS) entry which is preliminary data.</text>
</comment>
<evidence type="ECO:0000313" key="3">
    <source>
        <dbReference type="EMBL" id="TCD69979.1"/>
    </source>
</evidence>
<reference evidence="3 4" key="1">
    <citation type="submission" date="2018-11" db="EMBL/GenBank/DDBJ databases">
        <title>Genome assembly of Steccherinum ochraceum LE-BIN_3174, the white-rot fungus of the Steccherinaceae family (The Residual Polyporoid clade, Polyporales, Basidiomycota).</title>
        <authorList>
            <person name="Fedorova T.V."/>
            <person name="Glazunova O.A."/>
            <person name="Landesman E.O."/>
            <person name="Moiseenko K.V."/>
            <person name="Psurtseva N.V."/>
            <person name="Savinova O.S."/>
            <person name="Shakhova N.V."/>
            <person name="Tyazhelova T.V."/>
            <person name="Vasina D.V."/>
        </authorList>
    </citation>
    <scope>NUCLEOTIDE SEQUENCE [LARGE SCALE GENOMIC DNA]</scope>
    <source>
        <strain evidence="3 4">LE-BIN_3174</strain>
    </source>
</reference>
<feature type="compositionally biased region" description="Basic and acidic residues" evidence="1">
    <location>
        <begin position="53"/>
        <end position="64"/>
    </location>
</feature>
<feature type="transmembrane region" description="Helical" evidence="2">
    <location>
        <begin position="300"/>
        <end position="318"/>
    </location>
</feature>
<gene>
    <name evidence="3" type="ORF">EIP91_005568</name>
</gene>
<accession>A0A4R0RVY7</accession>
<feature type="transmembrane region" description="Helical" evidence="2">
    <location>
        <begin position="254"/>
        <end position="280"/>
    </location>
</feature>
<organism evidence="3 4">
    <name type="scientific">Steccherinum ochraceum</name>
    <dbReference type="NCBI Taxonomy" id="92696"/>
    <lineage>
        <taxon>Eukaryota</taxon>
        <taxon>Fungi</taxon>
        <taxon>Dikarya</taxon>
        <taxon>Basidiomycota</taxon>
        <taxon>Agaricomycotina</taxon>
        <taxon>Agaricomycetes</taxon>
        <taxon>Polyporales</taxon>
        <taxon>Steccherinaceae</taxon>
        <taxon>Steccherinum</taxon>
    </lineage>
</organism>
<sequence>MSARAPAADSHPPRSSASVTSFARSQAQSPSVRSGRAAAPSGSRTVVTAPPWARDEPPSPHDQDAPTDVAPSRPELFVPEQPRPSDVASYQSSAGDDPIAGPSRWWAFTRHRPEGFSPAQQPQQDASGRVIPMRGRSLSVAWLTSPIYRRSEDESSPILKSKQPDSAEPIMSRKRDRGFHLDLPAPDPVVTTLSHNKTPGWDSPWTPRPPADLVARITGNPPHNGSRLADTDEETQSEKLGVWARRRKRFRSYILINAYVPLLFRFINITFTCAALAMAIRIRAMEQKHHAMGAVGSSPTVVIIFAPLTLVHVMVAIYV</sequence>
<feature type="compositionally biased region" description="Polar residues" evidence="1">
    <location>
        <begin position="13"/>
        <end position="32"/>
    </location>
</feature>
<dbReference type="STRING" id="92696.A0A4R0RVY7"/>
<keyword evidence="2" id="KW-1133">Transmembrane helix</keyword>
<dbReference type="InterPro" id="IPR037737">
    <property type="entry name" value="Srf1"/>
</dbReference>
<protein>
    <submittedName>
        <fullName evidence="3">Uncharacterized protein</fullName>
    </submittedName>
</protein>
<evidence type="ECO:0000256" key="1">
    <source>
        <dbReference type="SAM" id="MobiDB-lite"/>
    </source>
</evidence>
<name>A0A4R0RVY7_9APHY</name>
<evidence type="ECO:0000256" key="2">
    <source>
        <dbReference type="SAM" id="Phobius"/>
    </source>
</evidence>
<keyword evidence="2" id="KW-0812">Transmembrane</keyword>
<evidence type="ECO:0000313" key="4">
    <source>
        <dbReference type="Proteomes" id="UP000292702"/>
    </source>
</evidence>
<dbReference type="PANTHER" id="PTHR36819">
    <property type="entry name" value="REGULATOR OF PHOSPHOLIPASE D SRF1"/>
    <property type="match status" value="1"/>
</dbReference>
<dbReference type="PANTHER" id="PTHR36819:SF1">
    <property type="entry name" value="REGULATOR OF PHOSPHOLIPASE D SRF1"/>
    <property type="match status" value="1"/>
</dbReference>
<dbReference type="GO" id="GO:0071944">
    <property type="term" value="C:cell periphery"/>
    <property type="evidence" value="ECO:0007669"/>
    <property type="project" value="TreeGrafter"/>
</dbReference>
<dbReference type="Proteomes" id="UP000292702">
    <property type="component" value="Unassembled WGS sequence"/>
</dbReference>
<dbReference type="GO" id="GO:0000324">
    <property type="term" value="C:fungal-type vacuole"/>
    <property type="evidence" value="ECO:0007669"/>
    <property type="project" value="TreeGrafter"/>
</dbReference>
<keyword evidence="2" id="KW-0472">Membrane</keyword>